<reference evidence="1 2" key="1">
    <citation type="submission" date="2023-02" db="EMBL/GenBank/DDBJ databases">
        <title>LHISI_Scaffold_Assembly.</title>
        <authorList>
            <person name="Stuart O.P."/>
            <person name="Cleave R."/>
            <person name="Magrath M.J.L."/>
            <person name="Mikheyev A.S."/>
        </authorList>
    </citation>
    <scope>NUCLEOTIDE SEQUENCE [LARGE SCALE GENOMIC DNA]</scope>
    <source>
        <strain evidence="1">Daus_M_001</strain>
        <tissue evidence="1">Leg muscle</tissue>
    </source>
</reference>
<dbReference type="EMBL" id="JARBHB010000008">
    <property type="protein sequence ID" value="KAJ8877258.1"/>
    <property type="molecule type" value="Genomic_DNA"/>
</dbReference>
<evidence type="ECO:0000313" key="2">
    <source>
        <dbReference type="Proteomes" id="UP001159363"/>
    </source>
</evidence>
<gene>
    <name evidence="1" type="ORF">PR048_021712</name>
</gene>
<name>A0ABQ9GYY5_9NEOP</name>
<proteinExistence type="predicted"/>
<comment type="caution">
    <text evidence="1">The sequence shown here is derived from an EMBL/GenBank/DDBJ whole genome shotgun (WGS) entry which is preliminary data.</text>
</comment>
<protein>
    <submittedName>
        <fullName evidence="1">Uncharacterized protein</fullName>
    </submittedName>
</protein>
<organism evidence="1 2">
    <name type="scientific">Dryococelus australis</name>
    <dbReference type="NCBI Taxonomy" id="614101"/>
    <lineage>
        <taxon>Eukaryota</taxon>
        <taxon>Metazoa</taxon>
        <taxon>Ecdysozoa</taxon>
        <taxon>Arthropoda</taxon>
        <taxon>Hexapoda</taxon>
        <taxon>Insecta</taxon>
        <taxon>Pterygota</taxon>
        <taxon>Neoptera</taxon>
        <taxon>Polyneoptera</taxon>
        <taxon>Phasmatodea</taxon>
        <taxon>Verophasmatodea</taxon>
        <taxon>Anareolatae</taxon>
        <taxon>Phasmatidae</taxon>
        <taxon>Eurycanthinae</taxon>
        <taxon>Dryococelus</taxon>
    </lineage>
</organism>
<sequence length="92" mass="10621">MVYTLYQDLKKRVFCLRWLDDNFEPQERFLGIINNWCSDLVPHTGHFIETTVASCLPLGVDIRWAGNMSGSQKGDHTLYLREATIGTLWCTL</sequence>
<keyword evidence="2" id="KW-1185">Reference proteome</keyword>
<evidence type="ECO:0000313" key="1">
    <source>
        <dbReference type="EMBL" id="KAJ8877258.1"/>
    </source>
</evidence>
<dbReference type="Proteomes" id="UP001159363">
    <property type="component" value="Chromosome 7"/>
</dbReference>
<accession>A0ABQ9GYY5</accession>